<dbReference type="OrthoDB" id="5508444at2"/>
<reference evidence="1 2" key="1">
    <citation type="submission" date="2017-08" db="EMBL/GenBank/DDBJ databases">
        <title>Complete genome of Colwellia sp. NB097-1, a psychrophile bacterium ioslated from Bering Sea.</title>
        <authorList>
            <person name="Chen X."/>
        </authorList>
    </citation>
    <scope>NUCLEOTIDE SEQUENCE [LARGE SCALE GENOMIC DNA]</scope>
    <source>
        <strain evidence="1 2">NB097-1</strain>
    </source>
</reference>
<gene>
    <name evidence="1" type="ORF">B5D82_01895</name>
</gene>
<sequence>MNNKFWPEKLSEYSSGLSDDELELMIDRTFLKGLDNTIGYKSIPWFFWVTEIYSFGKCYREIFNWPWYLPIPLYGDHGVCLLSYFEPHEEKNGASYHFSWFTKRVSSLKNNEGNKSIIHITHPWVLYRRKKELNLEDKSEGTIVFYTHTNDGIELDNFDDDKYFNELSALPAEFHPIRICLHQHDINKGYHKRLRKYGFPILTFGLTTSPFFVDRFYDVLTKTKYATSAHGGSDLFYCHELGVKYFILGKEPKLTNIGHKEKPLGELYTSSCNLYRSTEDIKRKLFSVSEINNIELDQDRDKFVREVLGLDLYNKDNDYLDIRKILFKEVFSKAHLYLWVLVKKTVQKVFKN</sequence>
<dbReference type="RefSeq" id="WP_081148772.1">
    <property type="nucleotide sequence ID" value="NZ_CP020465.1"/>
</dbReference>
<evidence type="ECO:0000313" key="1">
    <source>
        <dbReference type="EMBL" id="ASP46639.1"/>
    </source>
</evidence>
<accession>A0A222G489</accession>
<name>A0A222G489_9GAMM</name>
<evidence type="ECO:0000313" key="2">
    <source>
        <dbReference type="Proteomes" id="UP000202259"/>
    </source>
</evidence>
<dbReference type="KEGG" id="cber:B5D82_01895"/>
<protein>
    <submittedName>
        <fullName evidence="1">Uncharacterized protein</fullName>
    </submittedName>
</protein>
<dbReference type="Proteomes" id="UP000202259">
    <property type="component" value="Chromosome"/>
</dbReference>
<keyword evidence="2" id="KW-1185">Reference proteome</keyword>
<proteinExistence type="predicted"/>
<dbReference type="EMBL" id="CP020465">
    <property type="protein sequence ID" value="ASP46639.1"/>
    <property type="molecule type" value="Genomic_DNA"/>
</dbReference>
<organism evidence="1 2">
    <name type="scientific">Cognaticolwellia beringensis</name>
    <dbReference type="NCBI Taxonomy" id="1967665"/>
    <lineage>
        <taxon>Bacteria</taxon>
        <taxon>Pseudomonadati</taxon>
        <taxon>Pseudomonadota</taxon>
        <taxon>Gammaproteobacteria</taxon>
        <taxon>Alteromonadales</taxon>
        <taxon>Colwelliaceae</taxon>
        <taxon>Cognaticolwellia</taxon>
    </lineage>
</organism>
<dbReference type="AlphaFoldDB" id="A0A222G489"/>